<dbReference type="InterPro" id="IPR012394">
    <property type="entry name" value="Aldehyde_DH_NAD(P)"/>
</dbReference>
<dbReference type="PIRSF" id="PIRSF036492">
    <property type="entry name" value="ALDH"/>
    <property type="match status" value="1"/>
</dbReference>
<dbReference type="GO" id="GO:0005737">
    <property type="term" value="C:cytoplasm"/>
    <property type="evidence" value="ECO:0007669"/>
    <property type="project" value="TreeGrafter"/>
</dbReference>
<protein>
    <recommendedName>
        <fullName evidence="4">Aldehyde dehydrogenase</fullName>
    </recommendedName>
</protein>
<evidence type="ECO:0000256" key="2">
    <source>
        <dbReference type="ARBA" id="ARBA00023002"/>
    </source>
</evidence>
<dbReference type="PANTHER" id="PTHR43570">
    <property type="entry name" value="ALDEHYDE DEHYDROGENASE"/>
    <property type="match status" value="1"/>
</dbReference>
<dbReference type="InterPro" id="IPR016161">
    <property type="entry name" value="Ald_DH/histidinol_DH"/>
</dbReference>
<dbReference type="EMBL" id="JAWRCO010000001">
    <property type="protein sequence ID" value="MDW6003256.1"/>
    <property type="molecule type" value="Genomic_DNA"/>
</dbReference>
<feature type="active site" evidence="5">
    <location>
        <position position="258"/>
    </location>
</feature>
<evidence type="ECO:0000256" key="3">
    <source>
        <dbReference type="ARBA" id="ARBA00023027"/>
    </source>
</evidence>
<evidence type="ECO:0000259" key="8">
    <source>
        <dbReference type="Pfam" id="PF00171"/>
    </source>
</evidence>
<dbReference type="AlphaFoldDB" id="A0A1Y6IQP3"/>
<evidence type="ECO:0000313" key="9">
    <source>
        <dbReference type="EMBL" id="MDW6003256.1"/>
    </source>
</evidence>
<dbReference type="SUPFAM" id="SSF53720">
    <property type="entry name" value="ALDH-like"/>
    <property type="match status" value="1"/>
</dbReference>
<dbReference type="OrthoDB" id="9812625at2"/>
<evidence type="ECO:0000313" key="10">
    <source>
        <dbReference type="EMBL" id="SMR99956.1"/>
    </source>
</evidence>
<comment type="similarity">
    <text evidence="1 4 7">Belongs to the aldehyde dehydrogenase family.</text>
</comment>
<keyword evidence="2 4" id="KW-0560">Oxidoreductase</keyword>
<keyword evidence="12" id="KW-1185">Reference proteome</keyword>
<dbReference type="FunFam" id="3.40.309.10:FF:000003">
    <property type="entry name" value="Aldehyde dehydrogenase"/>
    <property type="match status" value="1"/>
</dbReference>
<dbReference type="PANTHER" id="PTHR43570:SF20">
    <property type="entry name" value="ALDEHYDE DEHYDROGENASE ALDX-RELATED"/>
    <property type="match status" value="1"/>
</dbReference>
<dbReference type="GO" id="GO:0004029">
    <property type="term" value="F:aldehyde dehydrogenase (NAD+) activity"/>
    <property type="evidence" value="ECO:0007669"/>
    <property type="project" value="TreeGrafter"/>
</dbReference>
<evidence type="ECO:0000313" key="12">
    <source>
        <dbReference type="Proteomes" id="UP001283366"/>
    </source>
</evidence>
<name>A0A1Y6IQP3_9VIBR</name>
<proteinExistence type="inferred from homology"/>
<dbReference type="GO" id="GO:0006081">
    <property type="term" value="P:aldehyde metabolic process"/>
    <property type="evidence" value="ECO:0007669"/>
    <property type="project" value="InterPro"/>
</dbReference>
<evidence type="ECO:0000256" key="5">
    <source>
        <dbReference type="PIRSR" id="PIRSR036492-1"/>
    </source>
</evidence>
<gene>
    <name evidence="10" type="primary">calB</name>
    <name evidence="9" type="ORF">SBX37_10395</name>
    <name evidence="10" type="ORF">VIM7927_01194</name>
</gene>
<feature type="active site" evidence="5 6">
    <location>
        <position position="224"/>
    </location>
</feature>
<keyword evidence="3" id="KW-0520">NAD</keyword>
<dbReference type="Pfam" id="PF00171">
    <property type="entry name" value="Aldedh"/>
    <property type="match status" value="1"/>
</dbReference>
<dbReference type="RefSeq" id="WP_087479938.1">
    <property type="nucleotide sequence ID" value="NZ_AP024883.1"/>
</dbReference>
<evidence type="ECO:0000256" key="4">
    <source>
        <dbReference type="PIRNR" id="PIRNR036492"/>
    </source>
</evidence>
<dbReference type="Gene3D" id="3.40.605.10">
    <property type="entry name" value="Aldehyde Dehydrogenase, Chain A, domain 1"/>
    <property type="match status" value="1"/>
</dbReference>
<dbReference type="InterPro" id="IPR016162">
    <property type="entry name" value="Ald_DH_N"/>
</dbReference>
<dbReference type="InterPro" id="IPR029510">
    <property type="entry name" value="Ald_DH_CS_GLU"/>
</dbReference>
<dbReference type="EMBL" id="FXXI01000001">
    <property type="protein sequence ID" value="SMR99956.1"/>
    <property type="molecule type" value="Genomic_DNA"/>
</dbReference>
<dbReference type="InterPro" id="IPR015590">
    <property type="entry name" value="Aldehyde_DH_dom"/>
</dbReference>
<evidence type="ECO:0000256" key="1">
    <source>
        <dbReference type="ARBA" id="ARBA00009986"/>
    </source>
</evidence>
<evidence type="ECO:0000256" key="7">
    <source>
        <dbReference type="RuleBase" id="RU003345"/>
    </source>
</evidence>
<dbReference type="CDD" id="cd07133">
    <property type="entry name" value="ALDH_CALDH_CalB"/>
    <property type="match status" value="1"/>
</dbReference>
<dbReference type="InterPro" id="IPR016163">
    <property type="entry name" value="Ald_DH_C"/>
</dbReference>
<reference evidence="10 11" key="1">
    <citation type="submission" date="2017-05" db="EMBL/GenBank/DDBJ databases">
        <authorList>
            <person name="Song R."/>
            <person name="Chenine A.L."/>
            <person name="Ruprecht R.M."/>
        </authorList>
    </citation>
    <scope>NUCLEOTIDE SEQUENCE [LARGE SCALE GENOMIC DNA]</scope>
    <source>
        <strain evidence="10 11">CECT 7927</strain>
    </source>
</reference>
<evidence type="ECO:0000256" key="6">
    <source>
        <dbReference type="PROSITE-ProRule" id="PRU10007"/>
    </source>
</evidence>
<dbReference type="Proteomes" id="UP001283366">
    <property type="component" value="Unassembled WGS sequence"/>
</dbReference>
<reference evidence="9 12" key="2">
    <citation type="submission" date="2023-11" db="EMBL/GenBank/DDBJ databases">
        <title>Plant-associative lifestyle of Vibrio porteresiae and its evolutionary dynamics.</title>
        <authorList>
            <person name="Rameshkumar N."/>
            <person name="Kirti K."/>
        </authorList>
    </citation>
    <scope>NUCLEOTIDE SEQUENCE [LARGE SCALE GENOMIC DNA]</scope>
    <source>
        <strain evidence="9 12">MSSRF38</strain>
    </source>
</reference>
<feature type="domain" description="Aldehyde dehydrogenase" evidence="8">
    <location>
        <begin position="29"/>
        <end position="449"/>
    </location>
</feature>
<dbReference type="PROSITE" id="PS00687">
    <property type="entry name" value="ALDEHYDE_DEHYDR_GLU"/>
    <property type="match status" value="1"/>
</dbReference>
<accession>A0A1Y6IQP3</accession>
<dbReference type="Proteomes" id="UP000196125">
    <property type="component" value="Unassembled WGS sequence"/>
</dbReference>
<evidence type="ECO:0000313" key="11">
    <source>
        <dbReference type="Proteomes" id="UP000196125"/>
    </source>
</evidence>
<organism evidence="10 11">
    <name type="scientific">Vibrio mangrovi</name>
    <dbReference type="NCBI Taxonomy" id="474394"/>
    <lineage>
        <taxon>Bacteria</taxon>
        <taxon>Pseudomonadati</taxon>
        <taxon>Pseudomonadota</taxon>
        <taxon>Gammaproteobacteria</taxon>
        <taxon>Vibrionales</taxon>
        <taxon>Vibrionaceae</taxon>
        <taxon>Vibrio</taxon>
    </lineage>
</organism>
<sequence>MSSQGVYQPSLDTNSAFGELRTILNSMKSAHIKTGPADIALRQDRLQRAIRLLKENHKALAQAMSADFGHRSPYQTLVADIVTTIRMLQHAAEHVATWAEPETIAVDNGIQARIQPQALGVVGIISPWNFPINLSFGPLAGVFAAGNTAMLKPSELTPQTSELMAELVGRYFEPMELAVVLGDSDIAQQFSALPFDHLVFTGSTTVGKHVMRAAAENLVPVTLELGGKSPVVVAADANIRTVAERTLTIKTFNAGQICLSPDYMLIPQGQEDALTDAAQQFIRQSFATMQDNPDYTAIISDRHYQRLIDLLDDARAKGARIISLAPTEEVAYDEVRRKIAPHLILDVTDDMLIMQEEIFGPLLPVRTYQAADEPIDYINQHPRPLAAYYFGEDTAQQEKFANSTTSGALVINDVMTHASIEDLPFGGVGASGIGAYHGIHGFRRFSHAKPIVEQSKDGISNLRLRAPYADKQAQLEAFLNQ</sequence>
<dbReference type="Gene3D" id="3.40.309.10">
    <property type="entry name" value="Aldehyde Dehydrogenase, Chain A, domain 2"/>
    <property type="match status" value="1"/>
</dbReference>